<feature type="transmembrane region" description="Helical" evidence="1">
    <location>
        <begin position="155"/>
        <end position="174"/>
    </location>
</feature>
<organism evidence="2 3">
    <name type="scientific">Tetranychus urticae</name>
    <name type="common">Two-spotted spider mite</name>
    <dbReference type="NCBI Taxonomy" id="32264"/>
    <lineage>
        <taxon>Eukaryota</taxon>
        <taxon>Metazoa</taxon>
        <taxon>Ecdysozoa</taxon>
        <taxon>Arthropoda</taxon>
        <taxon>Chelicerata</taxon>
        <taxon>Arachnida</taxon>
        <taxon>Acari</taxon>
        <taxon>Acariformes</taxon>
        <taxon>Trombidiformes</taxon>
        <taxon>Prostigmata</taxon>
        <taxon>Eleutherengona</taxon>
        <taxon>Raphignathae</taxon>
        <taxon>Tetranychoidea</taxon>
        <taxon>Tetranychidae</taxon>
        <taxon>Tetranychus</taxon>
    </lineage>
</organism>
<proteinExistence type="predicted"/>
<name>A0A158P5J1_TETUR</name>
<keyword evidence="1" id="KW-0472">Membrane</keyword>
<keyword evidence="1" id="KW-1133">Transmembrane helix</keyword>
<feature type="transmembrane region" description="Helical" evidence="1">
    <location>
        <begin position="131"/>
        <end position="149"/>
    </location>
</feature>
<dbReference type="AlphaFoldDB" id="A0A158P5J1"/>
<dbReference type="Proteomes" id="UP000015104">
    <property type="component" value="Unassembled WGS sequence"/>
</dbReference>
<dbReference type="EnsemblMetazoa" id="tetur34g01233.1">
    <property type="protein sequence ID" value="tetur34g01233.1"/>
    <property type="gene ID" value="tetur34g01233"/>
</dbReference>
<reference evidence="3" key="1">
    <citation type="submission" date="2011-08" db="EMBL/GenBank/DDBJ databases">
        <authorList>
            <person name="Rombauts S."/>
        </authorList>
    </citation>
    <scope>NUCLEOTIDE SEQUENCE</scope>
    <source>
        <strain evidence="3">London</strain>
    </source>
</reference>
<evidence type="ECO:0000256" key="1">
    <source>
        <dbReference type="SAM" id="Phobius"/>
    </source>
</evidence>
<protein>
    <submittedName>
        <fullName evidence="2">Uncharacterized protein</fullName>
    </submittedName>
</protein>
<evidence type="ECO:0000313" key="2">
    <source>
        <dbReference type="EnsemblMetazoa" id="tetur34g01233.1"/>
    </source>
</evidence>
<keyword evidence="1" id="KW-0812">Transmembrane</keyword>
<dbReference type="EMBL" id="CAEY01000991">
    <property type="status" value="NOT_ANNOTATED_CDS"/>
    <property type="molecule type" value="Genomic_DNA"/>
</dbReference>
<keyword evidence="3" id="KW-1185">Reference proteome</keyword>
<accession>A0A158P5J1</accession>
<reference evidence="2" key="2">
    <citation type="submission" date="2016-04" db="UniProtKB">
        <authorList>
            <consortium name="EnsemblMetazoa"/>
        </authorList>
    </citation>
    <scope>IDENTIFICATION</scope>
</reference>
<feature type="transmembrane region" description="Helical" evidence="1">
    <location>
        <begin position="12"/>
        <end position="29"/>
    </location>
</feature>
<dbReference type="Gene3D" id="1.20.1070.10">
    <property type="entry name" value="Rhodopsin 7-helix transmembrane proteins"/>
    <property type="match status" value="1"/>
</dbReference>
<evidence type="ECO:0000313" key="3">
    <source>
        <dbReference type="Proteomes" id="UP000015104"/>
    </source>
</evidence>
<sequence>MHCWMSIEGGMMFSFIVPVSLLIMVSKAVGLVEQFNFWCEDAVFIVISTIHVYSTSNFDKLISTKLFNVMKICSYDFLQHFQNHIIQTEILPNYQSNTVTMLLILKRFFAYKPITHKIEIERVEPSLRSGVSLLPFFAVNWFLSVLALEDTATNIFQYLFSFCNLIQHLLIFLFHCYQRPEEKATGITQNTRIYNLVN</sequence>